<sequence>GLRLLLATVLQAVSVDHLCSCHRESRRDCS</sequence>
<name>A0A2J8SKV8_PONAB</name>
<evidence type="ECO:0000313" key="1">
    <source>
        <dbReference type="EMBL" id="PNJ21414.1"/>
    </source>
</evidence>
<organism evidence="1">
    <name type="scientific">Pongo abelii</name>
    <name type="common">Sumatran orangutan</name>
    <name type="synonym">Pongo pygmaeus abelii</name>
    <dbReference type="NCBI Taxonomy" id="9601"/>
    <lineage>
        <taxon>Eukaryota</taxon>
        <taxon>Metazoa</taxon>
        <taxon>Chordata</taxon>
        <taxon>Craniata</taxon>
        <taxon>Vertebrata</taxon>
        <taxon>Euteleostomi</taxon>
        <taxon>Mammalia</taxon>
        <taxon>Eutheria</taxon>
        <taxon>Euarchontoglires</taxon>
        <taxon>Primates</taxon>
        <taxon>Haplorrhini</taxon>
        <taxon>Catarrhini</taxon>
        <taxon>Hominidae</taxon>
        <taxon>Pongo</taxon>
    </lineage>
</organism>
<comment type="caution">
    <text evidence="1">The sequence shown here is derived from an EMBL/GenBank/DDBJ whole genome shotgun (WGS) entry which is preliminary data.</text>
</comment>
<reference evidence="1" key="1">
    <citation type="submission" date="2017-12" db="EMBL/GenBank/DDBJ databases">
        <title>High-resolution comparative analysis of great ape genomes.</title>
        <authorList>
            <person name="Pollen A."/>
            <person name="Hastie A."/>
            <person name="Hormozdiari F."/>
            <person name="Dougherty M."/>
            <person name="Liu R."/>
            <person name="Chaisson M."/>
            <person name="Hoppe E."/>
            <person name="Hill C."/>
            <person name="Pang A."/>
            <person name="Hillier L."/>
            <person name="Baker C."/>
            <person name="Armstrong J."/>
            <person name="Shendure J."/>
            <person name="Paten B."/>
            <person name="Wilson R."/>
            <person name="Chao H."/>
            <person name="Schneider V."/>
            <person name="Ventura M."/>
            <person name="Kronenberg Z."/>
            <person name="Murali S."/>
            <person name="Gordon D."/>
            <person name="Cantsilieris S."/>
            <person name="Munson K."/>
            <person name="Nelson B."/>
            <person name="Raja A."/>
            <person name="Underwood J."/>
            <person name="Diekhans M."/>
            <person name="Fiddes I."/>
            <person name="Haussler D."/>
            <person name="Eichler E."/>
        </authorList>
    </citation>
    <scope>NUCLEOTIDE SEQUENCE [LARGE SCALE GENOMIC DNA]</scope>
    <source>
        <strain evidence="1">Susie</strain>
    </source>
</reference>
<feature type="non-terminal residue" evidence="1">
    <location>
        <position position="1"/>
    </location>
</feature>
<dbReference type="EMBL" id="NDHI03003561">
    <property type="protein sequence ID" value="PNJ21414.1"/>
    <property type="molecule type" value="Genomic_DNA"/>
</dbReference>
<protein>
    <submittedName>
        <fullName evidence="1">SELENOF isoform 7</fullName>
    </submittedName>
</protein>
<dbReference type="AlphaFoldDB" id="A0A2J8SKV8"/>
<proteinExistence type="predicted"/>
<accession>A0A2J8SKV8</accession>
<gene>
    <name evidence="1" type="ORF">CR201_G0042139</name>
</gene>